<dbReference type="GO" id="GO:0045292">
    <property type="term" value="P:mRNA cis splicing, via spliceosome"/>
    <property type="evidence" value="ECO:0007669"/>
    <property type="project" value="InterPro"/>
</dbReference>
<keyword evidence="9" id="KW-1185">Reference proteome</keyword>
<dbReference type="SUPFAM" id="SSF54928">
    <property type="entry name" value="RNA-binding domain, RBD"/>
    <property type="match status" value="1"/>
</dbReference>
<dbReference type="GO" id="GO:0003723">
    <property type="term" value="F:RNA binding"/>
    <property type="evidence" value="ECO:0007669"/>
    <property type="project" value="UniProtKB-KW"/>
</dbReference>
<dbReference type="Pfam" id="PF00076">
    <property type="entry name" value="RRM_1"/>
    <property type="match status" value="1"/>
</dbReference>
<feature type="domain" description="RNA recognition motif" evidence="7">
    <location>
        <begin position="391"/>
        <end position="472"/>
    </location>
</feature>
<feature type="compositionally biased region" description="Low complexity" evidence="6">
    <location>
        <begin position="35"/>
        <end position="49"/>
    </location>
</feature>
<sequence length="498" mass="55197">MSFSLYGDLPKPKSSKGENSKEEDGNVAKGWAAVAPTPSSSEAPASTTPSEPPKPSGWCFGRNGGVCVRPELAELGWCTIDPSIHLFYSSILGNLPFLLRIGWALYNQFRPVMRKPTILARPKIHKPVIPVGGKIVSTITAAQTPDVVTKDPLPQQNPIPLKTSLNDVNGFADLPSNAKKAKKIQKHKQKDPQAPIEFDMDEDYDPIRPNDYELYMEQQNRLKEERLQRRNRRRSPSISSESSGSSRSRSISPSRYNKMFAPPKSLDSSETSAKVEAPEGSGAQPDTALVSSVSKTINLEETAEDAWMRRARLSGKSNVTPRKRFGLICLSTSNQNNLCRTMDRARWSSTPSPGPDDSRSDNIDVSDHHDMKVNYDGSADENKVRAEATSIVLLRNMVGPGEVDDTLQHETADECSKYGKVERCLIFEVPESQVGANQAVRIFVKFQSALFAQRAVDDLNGRYFGGRIVTATFYDAARFERLDLAPLKEEMINPKEPK</sequence>
<dbReference type="InterPro" id="IPR003954">
    <property type="entry name" value="RRM_euk-type"/>
</dbReference>
<keyword evidence="4" id="KW-0508">mRNA splicing</keyword>
<dbReference type="OrthoDB" id="5411533at2759"/>
<keyword evidence="5" id="KW-0539">Nucleus</keyword>
<gene>
    <name evidence="8" type="ORF">INT44_007795</name>
</gene>
<reference evidence="8" key="1">
    <citation type="submission" date="2020-12" db="EMBL/GenBank/DDBJ databases">
        <title>Metabolic potential, ecology and presence of endohyphal bacteria is reflected in genomic diversity of Mucoromycotina.</title>
        <authorList>
            <person name="Muszewska A."/>
            <person name="Okrasinska A."/>
            <person name="Steczkiewicz K."/>
            <person name="Drgas O."/>
            <person name="Orlowska M."/>
            <person name="Perlinska-Lenart U."/>
            <person name="Aleksandrzak-Piekarczyk T."/>
            <person name="Szatraj K."/>
            <person name="Zielenkiewicz U."/>
            <person name="Pilsyk S."/>
            <person name="Malc E."/>
            <person name="Mieczkowski P."/>
            <person name="Kruszewska J.S."/>
            <person name="Biernat P."/>
            <person name="Pawlowska J."/>
        </authorList>
    </citation>
    <scope>NUCLEOTIDE SEQUENCE</scope>
    <source>
        <strain evidence="8">WA0000051536</strain>
    </source>
</reference>
<feature type="compositionally biased region" description="Basic and acidic residues" evidence="6">
    <location>
        <begin position="356"/>
        <end position="373"/>
    </location>
</feature>
<dbReference type="FunFam" id="3.30.70.330:FF:000382">
    <property type="entry name" value="G-patch domain-containing protein"/>
    <property type="match status" value="1"/>
</dbReference>
<feature type="compositionally biased region" description="Basic residues" evidence="6">
    <location>
        <begin position="179"/>
        <end position="189"/>
    </location>
</feature>
<dbReference type="InterPro" id="IPR034653">
    <property type="entry name" value="SPF45_RRM"/>
</dbReference>
<evidence type="ECO:0000256" key="2">
    <source>
        <dbReference type="ARBA" id="ARBA00022664"/>
    </source>
</evidence>
<feature type="region of interest" description="Disordered" evidence="6">
    <location>
        <begin position="223"/>
        <end position="289"/>
    </location>
</feature>
<evidence type="ECO:0000259" key="7">
    <source>
        <dbReference type="SMART" id="SM00361"/>
    </source>
</evidence>
<dbReference type="PANTHER" id="PTHR13288">
    <property type="entry name" value="SPLICING FACTOR 45 SPF45"/>
    <property type="match status" value="1"/>
</dbReference>
<comment type="caution">
    <text evidence="8">The sequence shown here is derived from an EMBL/GenBank/DDBJ whole genome shotgun (WGS) entry which is preliminary data.</text>
</comment>
<organism evidence="8 9">
    <name type="scientific">Umbelopsis vinacea</name>
    <dbReference type="NCBI Taxonomy" id="44442"/>
    <lineage>
        <taxon>Eukaryota</taxon>
        <taxon>Fungi</taxon>
        <taxon>Fungi incertae sedis</taxon>
        <taxon>Mucoromycota</taxon>
        <taxon>Mucoromycotina</taxon>
        <taxon>Umbelopsidomycetes</taxon>
        <taxon>Umbelopsidales</taxon>
        <taxon>Umbelopsidaceae</taxon>
        <taxon>Umbelopsis</taxon>
    </lineage>
</organism>
<proteinExistence type="predicted"/>
<feature type="compositionally biased region" description="Low complexity" evidence="6">
    <location>
        <begin position="236"/>
        <end position="255"/>
    </location>
</feature>
<keyword evidence="2" id="KW-0507">mRNA processing</keyword>
<dbReference type="PANTHER" id="PTHR13288:SF8">
    <property type="entry name" value="SPLICING FACTOR 45"/>
    <property type="match status" value="1"/>
</dbReference>
<protein>
    <recommendedName>
        <fullName evidence="7">RNA recognition motif domain-containing protein</fullName>
    </recommendedName>
</protein>
<accession>A0A8H7PJS5</accession>
<dbReference type="SMART" id="SM00361">
    <property type="entry name" value="RRM_1"/>
    <property type="match status" value="1"/>
</dbReference>
<dbReference type="InterPro" id="IPR012677">
    <property type="entry name" value="Nucleotide-bd_a/b_plait_sf"/>
</dbReference>
<comment type="subcellular location">
    <subcellularLocation>
        <location evidence="1">Nucleus</location>
    </subcellularLocation>
</comment>
<feature type="region of interest" description="Disordered" evidence="6">
    <location>
        <begin position="345"/>
        <end position="376"/>
    </location>
</feature>
<evidence type="ECO:0000313" key="8">
    <source>
        <dbReference type="EMBL" id="KAG2175307.1"/>
    </source>
</evidence>
<evidence type="ECO:0000256" key="6">
    <source>
        <dbReference type="SAM" id="MobiDB-lite"/>
    </source>
</evidence>
<evidence type="ECO:0000256" key="4">
    <source>
        <dbReference type="ARBA" id="ARBA00023187"/>
    </source>
</evidence>
<dbReference type="AlphaFoldDB" id="A0A8H7PJS5"/>
<dbReference type="Gene3D" id="3.30.70.330">
    <property type="match status" value="1"/>
</dbReference>
<evidence type="ECO:0000256" key="5">
    <source>
        <dbReference type="ARBA" id="ARBA00023242"/>
    </source>
</evidence>
<evidence type="ECO:0000256" key="1">
    <source>
        <dbReference type="ARBA" id="ARBA00004123"/>
    </source>
</evidence>
<dbReference type="InterPro" id="IPR000504">
    <property type="entry name" value="RRM_dom"/>
</dbReference>
<feature type="region of interest" description="Disordered" evidence="6">
    <location>
        <begin position="1"/>
        <end position="56"/>
    </location>
</feature>
<dbReference type="InterPro" id="IPR040052">
    <property type="entry name" value="RBM17"/>
</dbReference>
<evidence type="ECO:0000313" key="9">
    <source>
        <dbReference type="Proteomes" id="UP000612746"/>
    </source>
</evidence>
<evidence type="ECO:0000256" key="3">
    <source>
        <dbReference type="ARBA" id="ARBA00022884"/>
    </source>
</evidence>
<dbReference type="CDD" id="cd12647">
    <property type="entry name" value="RRM_UHM_SPF45"/>
    <property type="match status" value="1"/>
</dbReference>
<dbReference type="GO" id="GO:0071011">
    <property type="term" value="C:precatalytic spliceosome"/>
    <property type="evidence" value="ECO:0007669"/>
    <property type="project" value="TreeGrafter"/>
</dbReference>
<feature type="region of interest" description="Disordered" evidence="6">
    <location>
        <begin position="178"/>
        <end position="208"/>
    </location>
</feature>
<dbReference type="Proteomes" id="UP000612746">
    <property type="component" value="Unassembled WGS sequence"/>
</dbReference>
<dbReference type="EMBL" id="JAEPRA010000015">
    <property type="protein sequence ID" value="KAG2175307.1"/>
    <property type="molecule type" value="Genomic_DNA"/>
</dbReference>
<feature type="compositionally biased region" description="Basic and acidic residues" evidence="6">
    <location>
        <begin position="15"/>
        <end position="26"/>
    </location>
</feature>
<dbReference type="InterPro" id="IPR035979">
    <property type="entry name" value="RBD_domain_sf"/>
</dbReference>
<keyword evidence="3" id="KW-0694">RNA-binding</keyword>
<name>A0A8H7PJS5_9FUNG</name>